<dbReference type="EMBL" id="BT141469">
    <property type="protein sequence ID" value="AFK41263.1"/>
    <property type="molecule type" value="mRNA"/>
</dbReference>
<name>I3SLX1_LOTJA</name>
<organism evidence="1">
    <name type="scientific">Lotus japonicus</name>
    <name type="common">Lotus corniculatus var. japonicus</name>
    <dbReference type="NCBI Taxonomy" id="34305"/>
    <lineage>
        <taxon>Eukaryota</taxon>
        <taxon>Viridiplantae</taxon>
        <taxon>Streptophyta</taxon>
        <taxon>Embryophyta</taxon>
        <taxon>Tracheophyta</taxon>
        <taxon>Spermatophyta</taxon>
        <taxon>Magnoliopsida</taxon>
        <taxon>eudicotyledons</taxon>
        <taxon>Gunneridae</taxon>
        <taxon>Pentapetalae</taxon>
        <taxon>rosids</taxon>
        <taxon>fabids</taxon>
        <taxon>Fabales</taxon>
        <taxon>Fabaceae</taxon>
        <taxon>Papilionoideae</taxon>
        <taxon>50 kb inversion clade</taxon>
        <taxon>NPAAA clade</taxon>
        <taxon>Hologalegina</taxon>
        <taxon>robinioid clade</taxon>
        <taxon>Loteae</taxon>
        <taxon>Lotus</taxon>
    </lineage>
</organism>
<protein>
    <submittedName>
        <fullName evidence="1">Uncharacterized protein</fullName>
    </submittedName>
</protein>
<proteinExistence type="evidence at transcript level"/>
<evidence type="ECO:0000313" key="1">
    <source>
        <dbReference type="EMBL" id="AFK41263.1"/>
    </source>
</evidence>
<reference evidence="1" key="1">
    <citation type="submission" date="2012-05" db="EMBL/GenBank/DDBJ databases">
        <authorList>
            <person name="Krishnakumar V."/>
            <person name="Cheung F."/>
            <person name="Xiao Y."/>
            <person name="Chan A."/>
            <person name="Moskal W.A."/>
            <person name="Town C.D."/>
        </authorList>
    </citation>
    <scope>NUCLEOTIDE SEQUENCE</scope>
</reference>
<accession>I3SLX1</accession>
<sequence length="104" mass="12252">MPLCLDNHNRVFLLRQALQKDLSSFQFILNFRTWNVTITHHSFPPFAPLNKHLSCFIRIHTSSNQEPHQCRVPITLCRRTKLLNRLSQRGKCKICSFIHLGQEN</sequence>
<dbReference type="AlphaFoldDB" id="I3SLX1"/>